<dbReference type="InterPro" id="IPR003661">
    <property type="entry name" value="HisK_dim/P_dom"/>
</dbReference>
<dbReference type="InterPro" id="IPR036890">
    <property type="entry name" value="HATPase_C_sf"/>
</dbReference>
<dbReference type="GO" id="GO:0005886">
    <property type="term" value="C:plasma membrane"/>
    <property type="evidence" value="ECO:0007669"/>
    <property type="project" value="TreeGrafter"/>
</dbReference>
<evidence type="ECO:0000256" key="5">
    <source>
        <dbReference type="ARBA" id="ARBA00022679"/>
    </source>
</evidence>
<dbReference type="InterPro" id="IPR036097">
    <property type="entry name" value="HisK_dim/P_sf"/>
</dbReference>
<evidence type="ECO:0000256" key="4">
    <source>
        <dbReference type="ARBA" id="ARBA00022553"/>
    </source>
</evidence>
<dbReference type="EC" id="2.7.13.3" evidence="3"/>
<protein>
    <recommendedName>
        <fullName evidence="3">histidine kinase</fullName>
        <ecNumber evidence="3">2.7.13.3</ecNumber>
    </recommendedName>
</protein>
<dbReference type="Pfam" id="PF00512">
    <property type="entry name" value="HisKA"/>
    <property type="match status" value="1"/>
</dbReference>
<organism evidence="13">
    <name type="scientific">uncultured Sulfurovum sp</name>
    <dbReference type="NCBI Taxonomy" id="269237"/>
    <lineage>
        <taxon>Bacteria</taxon>
        <taxon>Pseudomonadati</taxon>
        <taxon>Campylobacterota</taxon>
        <taxon>Epsilonproteobacteria</taxon>
        <taxon>Campylobacterales</taxon>
        <taxon>Sulfurovaceae</taxon>
        <taxon>Sulfurovum</taxon>
        <taxon>environmental samples</taxon>
    </lineage>
</organism>
<dbReference type="InterPro" id="IPR005467">
    <property type="entry name" value="His_kinase_dom"/>
</dbReference>
<feature type="domain" description="Histidine kinase" evidence="12">
    <location>
        <begin position="219"/>
        <end position="429"/>
    </location>
</feature>
<dbReference type="Pfam" id="PF02518">
    <property type="entry name" value="HATPase_c"/>
    <property type="match status" value="1"/>
</dbReference>
<evidence type="ECO:0000256" key="10">
    <source>
        <dbReference type="ARBA" id="ARBA00023136"/>
    </source>
</evidence>
<dbReference type="Gene3D" id="1.10.287.130">
    <property type="match status" value="1"/>
</dbReference>
<evidence type="ECO:0000256" key="6">
    <source>
        <dbReference type="ARBA" id="ARBA00022692"/>
    </source>
</evidence>
<evidence type="ECO:0000259" key="12">
    <source>
        <dbReference type="PROSITE" id="PS50109"/>
    </source>
</evidence>
<keyword evidence="8 11" id="KW-1133">Transmembrane helix</keyword>
<dbReference type="Gene3D" id="3.30.565.10">
    <property type="entry name" value="Histidine kinase-like ATPase, C-terminal domain"/>
    <property type="match status" value="1"/>
</dbReference>
<evidence type="ECO:0000313" key="13">
    <source>
        <dbReference type="EMBL" id="CAA6816905.1"/>
    </source>
</evidence>
<reference evidence="13" key="1">
    <citation type="submission" date="2020-01" db="EMBL/GenBank/DDBJ databases">
        <authorList>
            <person name="Meier V. D."/>
            <person name="Meier V D."/>
        </authorList>
    </citation>
    <scope>NUCLEOTIDE SEQUENCE</scope>
    <source>
        <strain evidence="13">HLG_WM_MAG_06</strain>
    </source>
</reference>
<proteinExistence type="predicted"/>
<accession>A0A6S6TCJ9</accession>
<keyword evidence="10 11" id="KW-0472">Membrane</keyword>
<dbReference type="GO" id="GO:0000155">
    <property type="term" value="F:phosphorelay sensor kinase activity"/>
    <property type="evidence" value="ECO:0007669"/>
    <property type="project" value="InterPro"/>
</dbReference>
<dbReference type="PANTHER" id="PTHR45436:SF15">
    <property type="entry name" value="SENSOR HISTIDINE KINASE CUSS"/>
    <property type="match status" value="1"/>
</dbReference>
<feature type="transmembrane region" description="Helical" evidence="11">
    <location>
        <begin position="12"/>
        <end position="34"/>
    </location>
</feature>
<dbReference type="AlphaFoldDB" id="A0A6S6TCJ9"/>
<keyword evidence="9" id="KW-0902">Two-component regulatory system</keyword>
<keyword evidence="5 13" id="KW-0808">Transferase</keyword>
<sequence>MLSKRSLRQRFSIELAIFMTAMLIVITLILSFYLTSTLMNNVKDEMNHHLTYTQAIFVDQEDYENHIDAVLFKELSKNEILISPTLDLKEHPLDFKFYHADKQEYVTISRYYEPKKLYYTITRNITHVSSLIANIYIMMLGLILLGVIFILLYSSHLSKKLMAPLQKLTEKFSAMHENLLDKINTNQLPTEFVGLADSINLLITKVSTSINYRKELYIGTAHELKTPLAVMRLKNQITLMKYKKQDKIKETLDQNIESIDTLNAMIHNLLEYGRAEGAQFEQPQRLNLITLMMKKCEEFELLAHSQGRDFIYHFSVPHFRINVQSLLFMQIFQNFVQNALKFTPKGSLVSLNTRMDLNNFIIEITDEGEGIDEEKDFFAPFKRSLESTGAGLGLFLAQNAAESMGVNIALKNRNDSSGAIASIAFPLNRFLLKD</sequence>
<dbReference type="SUPFAM" id="SSF47384">
    <property type="entry name" value="Homodimeric domain of signal transducing histidine kinase"/>
    <property type="match status" value="1"/>
</dbReference>
<evidence type="ECO:0000256" key="1">
    <source>
        <dbReference type="ARBA" id="ARBA00000085"/>
    </source>
</evidence>
<dbReference type="InterPro" id="IPR003594">
    <property type="entry name" value="HATPase_dom"/>
</dbReference>
<keyword evidence="6 11" id="KW-0812">Transmembrane</keyword>
<dbReference type="PROSITE" id="PS50109">
    <property type="entry name" value="HIS_KIN"/>
    <property type="match status" value="1"/>
</dbReference>
<dbReference type="PANTHER" id="PTHR45436">
    <property type="entry name" value="SENSOR HISTIDINE KINASE YKOH"/>
    <property type="match status" value="1"/>
</dbReference>
<evidence type="ECO:0000256" key="9">
    <source>
        <dbReference type="ARBA" id="ARBA00023012"/>
    </source>
</evidence>
<comment type="catalytic activity">
    <reaction evidence="1">
        <text>ATP + protein L-histidine = ADP + protein N-phospho-L-histidine.</text>
        <dbReference type="EC" id="2.7.13.3"/>
    </reaction>
</comment>
<dbReference type="InterPro" id="IPR050428">
    <property type="entry name" value="TCS_sensor_his_kinase"/>
</dbReference>
<dbReference type="EMBL" id="CACVAP010000086">
    <property type="protein sequence ID" value="CAA6816905.1"/>
    <property type="molecule type" value="Genomic_DNA"/>
</dbReference>
<name>A0A6S6TCJ9_9BACT</name>
<keyword evidence="4" id="KW-0597">Phosphoprotein</keyword>
<evidence type="ECO:0000256" key="2">
    <source>
        <dbReference type="ARBA" id="ARBA00004141"/>
    </source>
</evidence>
<evidence type="ECO:0000256" key="8">
    <source>
        <dbReference type="ARBA" id="ARBA00022989"/>
    </source>
</evidence>
<keyword evidence="7 13" id="KW-0418">Kinase</keyword>
<dbReference type="SUPFAM" id="SSF55874">
    <property type="entry name" value="ATPase domain of HSP90 chaperone/DNA topoisomerase II/histidine kinase"/>
    <property type="match status" value="1"/>
</dbReference>
<evidence type="ECO:0000256" key="7">
    <source>
        <dbReference type="ARBA" id="ARBA00022777"/>
    </source>
</evidence>
<feature type="transmembrane region" description="Helical" evidence="11">
    <location>
        <begin position="131"/>
        <end position="153"/>
    </location>
</feature>
<gene>
    <name evidence="13" type="ORF">HELGO_WM1273</name>
</gene>
<dbReference type="SMART" id="SM00388">
    <property type="entry name" value="HisKA"/>
    <property type="match status" value="1"/>
</dbReference>
<dbReference type="CDD" id="cd00082">
    <property type="entry name" value="HisKA"/>
    <property type="match status" value="1"/>
</dbReference>
<dbReference type="SMART" id="SM00387">
    <property type="entry name" value="HATPase_c"/>
    <property type="match status" value="1"/>
</dbReference>
<comment type="subcellular location">
    <subcellularLocation>
        <location evidence="2">Membrane</location>
        <topology evidence="2">Multi-pass membrane protein</topology>
    </subcellularLocation>
</comment>
<evidence type="ECO:0000256" key="3">
    <source>
        <dbReference type="ARBA" id="ARBA00012438"/>
    </source>
</evidence>
<evidence type="ECO:0000256" key="11">
    <source>
        <dbReference type="SAM" id="Phobius"/>
    </source>
</evidence>